<dbReference type="Proteomes" id="UP001597402">
    <property type="component" value="Unassembled WGS sequence"/>
</dbReference>
<sequence length="69" mass="7367">MHPHLSDLASTAHRTGLRAEGALWAETSRRGGWAGPPRLADRWGAAVRRAAAWAERAHAVRDAGVCCPA</sequence>
<dbReference type="RefSeq" id="WP_376880088.1">
    <property type="nucleotide sequence ID" value="NZ_JBHUHP010000030.1"/>
</dbReference>
<proteinExistence type="predicted"/>
<keyword evidence="2" id="KW-1185">Reference proteome</keyword>
<protein>
    <submittedName>
        <fullName evidence="1">Uncharacterized protein</fullName>
    </submittedName>
</protein>
<evidence type="ECO:0000313" key="2">
    <source>
        <dbReference type="Proteomes" id="UP001597402"/>
    </source>
</evidence>
<reference evidence="2" key="1">
    <citation type="journal article" date="2019" name="Int. J. Syst. Evol. Microbiol.">
        <title>The Global Catalogue of Microorganisms (GCM) 10K type strain sequencing project: providing services to taxonomists for standard genome sequencing and annotation.</title>
        <authorList>
            <consortium name="The Broad Institute Genomics Platform"/>
            <consortium name="The Broad Institute Genome Sequencing Center for Infectious Disease"/>
            <person name="Wu L."/>
            <person name="Ma J."/>
        </authorList>
    </citation>
    <scope>NUCLEOTIDE SEQUENCE [LARGE SCALE GENOMIC DNA]</scope>
    <source>
        <strain evidence="2">JCM 3338</strain>
    </source>
</reference>
<accession>A0ABW4XES2</accession>
<organism evidence="1 2">
    <name type="scientific">Blastococcus deserti</name>
    <dbReference type="NCBI Taxonomy" id="2259033"/>
    <lineage>
        <taxon>Bacteria</taxon>
        <taxon>Bacillati</taxon>
        <taxon>Actinomycetota</taxon>
        <taxon>Actinomycetes</taxon>
        <taxon>Geodermatophilales</taxon>
        <taxon>Geodermatophilaceae</taxon>
        <taxon>Blastococcus</taxon>
    </lineage>
</organism>
<gene>
    <name evidence="1" type="ORF">ACFSHS_20260</name>
</gene>
<comment type="caution">
    <text evidence="1">The sequence shown here is derived from an EMBL/GenBank/DDBJ whole genome shotgun (WGS) entry which is preliminary data.</text>
</comment>
<dbReference type="EMBL" id="JBHUHP010000030">
    <property type="protein sequence ID" value="MFD2093905.1"/>
    <property type="molecule type" value="Genomic_DNA"/>
</dbReference>
<evidence type="ECO:0000313" key="1">
    <source>
        <dbReference type="EMBL" id="MFD2093905.1"/>
    </source>
</evidence>
<name>A0ABW4XES2_9ACTN</name>